<dbReference type="InterPro" id="IPR009097">
    <property type="entry name" value="Cyclic_Pdiesterase"/>
</dbReference>
<keyword evidence="4" id="KW-0436">Ligase</keyword>
<evidence type="ECO:0000256" key="2">
    <source>
        <dbReference type="HAMAP-Rule" id="MF_01940"/>
    </source>
</evidence>
<dbReference type="InterPro" id="IPR014051">
    <property type="entry name" value="Phosphoesterase_HXTX"/>
</dbReference>
<dbReference type="PANTHER" id="PTHR35561:SF1">
    <property type="entry name" value="RNA 2',3'-CYCLIC PHOSPHODIESTERASE"/>
    <property type="match status" value="1"/>
</dbReference>
<keyword evidence="1 2" id="KW-0378">Hydrolase</keyword>
<dbReference type="NCBIfam" id="TIGR02258">
    <property type="entry name" value="2_5_ligase"/>
    <property type="match status" value="1"/>
</dbReference>
<gene>
    <name evidence="4" type="ORF">A3G45_01615</name>
</gene>
<feature type="short sequence motif" description="HXTX 1" evidence="2">
    <location>
        <begin position="42"/>
        <end position="45"/>
    </location>
</feature>
<reference evidence="4 5" key="1">
    <citation type="journal article" date="2016" name="Nat. Commun.">
        <title>Thousands of microbial genomes shed light on interconnected biogeochemical processes in an aquifer system.</title>
        <authorList>
            <person name="Anantharaman K."/>
            <person name="Brown C.T."/>
            <person name="Hug L.A."/>
            <person name="Sharon I."/>
            <person name="Castelle C.J."/>
            <person name="Probst A.J."/>
            <person name="Thomas B.C."/>
            <person name="Singh A."/>
            <person name="Wilkins M.J."/>
            <person name="Karaoz U."/>
            <person name="Brodie E.L."/>
            <person name="Williams K.H."/>
            <person name="Hubbard S.S."/>
            <person name="Banfield J.F."/>
        </authorList>
    </citation>
    <scope>NUCLEOTIDE SEQUENCE [LARGE SCALE GENOMIC DNA]</scope>
</reference>
<dbReference type="PANTHER" id="PTHR35561">
    <property type="entry name" value="RNA 2',3'-CYCLIC PHOSPHODIESTERASE"/>
    <property type="match status" value="1"/>
</dbReference>
<dbReference type="GO" id="GO:0004113">
    <property type="term" value="F:2',3'-cyclic-nucleotide 3'-phosphodiesterase activity"/>
    <property type="evidence" value="ECO:0007669"/>
    <property type="project" value="InterPro"/>
</dbReference>
<dbReference type="InterPro" id="IPR004175">
    <property type="entry name" value="RNA_CPDase"/>
</dbReference>
<evidence type="ECO:0000256" key="1">
    <source>
        <dbReference type="ARBA" id="ARBA00022801"/>
    </source>
</evidence>
<dbReference type="Proteomes" id="UP000178632">
    <property type="component" value="Unassembled WGS sequence"/>
</dbReference>
<comment type="caution">
    <text evidence="4">The sequence shown here is derived from an EMBL/GenBank/DDBJ whole genome shotgun (WGS) entry which is preliminary data.</text>
</comment>
<evidence type="ECO:0000259" key="3">
    <source>
        <dbReference type="Pfam" id="PF02834"/>
    </source>
</evidence>
<dbReference type="Gene3D" id="3.90.1140.10">
    <property type="entry name" value="Cyclic phosphodiesterase"/>
    <property type="match status" value="1"/>
</dbReference>
<organism evidence="4 5">
    <name type="scientific">Candidatus Staskawiczbacteria bacterium RIFCSPLOWO2_12_FULL_37_15</name>
    <dbReference type="NCBI Taxonomy" id="1802218"/>
    <lineage>
        <taxon>Bacteria</taxon>
        <taxon>Candidatus Staskawicziibacteriota</taxon>
    </lineage>
</organism>
<accession>A0A1G2IKS6</accession>
<proteinExistence type="inferred from homology"/>
<evidence type="ECO:0000313" key="5">
    <source>
        <dbReference type="Proteomes" id="UP000178632"/>
    </source>
</evidence>
<comment type="catalytic activity">
    <reaction evidence="2">
        <text>a 3'-end 2',3'-cyclophospho-ribonucleotide-RNA + H2O = a 3'-end 2'-phospho-ribonucleotide-RNA + H(+)</text>
        <dbReference type="Rhea" id="RHEA:11828"/>
        <dbReference type="Rhea" id="RHEA-COMP:10464"/>
        <dbReference type="Rhea" id="RHEA-COMP:17353"/>
        <dbReference type="ChEBI" id="CHEBI:15377"/>
        <dbReference type="ChEBI" id="CHEBI:15378"/>
        <dbReference type="ChEBI" id="CHEBI:83064"/>
        <dbReference type="ChEBI" id="CHEBI:173113"/>
        <dbReference type="EC" id="3.1.4.58"/>
    </reaction>
</comment>
<feature type="short sequence motif" description="HXTX 2" evidence="2">
    <location>
        <begin position="131"/>
        <end position="134"/>
    </location>
</feature>
<dbReference type="SUPFAM" id="SSF55144">
    <property type="entry name" value="LigT-like"/>
    <property type="match status" value="1"/>
</dbReference>
<dbReference type="AlphaFoldDB" id="A0A1G2IKS6"/>
<comment type="similarity">
    <text evidence="2">Belongs to the 2H phosphoesterase superfamily. ThpR family.</text>
</comment>
<sequence>MQKRHRIFIAINLPEDIKKELSKYQKKWEQLPAKWTNKDNLHITLEFLGNLTDEELGEICLVVKEAATKHASFSINLSRVIYGPLGKMPPKMIWAEGEKSEELRDLKKDLREYLLEKVRYRPELGRGFMPHITLARISEWEFRKIEPEERPEVNEDIDFIVPVESIEVMESELKRGGPVYTILESHQLGE</sequence>
<protein>
    <recommendedName>
        <fullName evidence="2">RNA 2',3'-cyclic phosphodiesterase</fullName>
        <shortName evidence="2">RNA 2',3'-CPDase</shortName>
        <ecNumber evidence="2">3.1.4.58</ecNumber>
    </recommendedName>
</protein>
<dbReference type="EC" id="3.1.4.58" evidence="2"/>
<feature type="domain" description="Phosphoesterase HXTX" evidence="3">
    <location>
        <begin position="99"/>
        <end position="180"/>
    </location>
</feature>
<feature type="active site" description="Proton acceptor" evidence="2">
    <location>
        <position position="131"/>
    </location>
</feature>
<comment type="function">
    <text evidence="2">Hydrolyzes RNA 2',3'-cyclic phosphodiester to an RNA 2'-phosphomonoester.</text>
</comment>
<evidence type="ECO:0000313" key="4">
    <source>
        <dbReference type="EMBL" id="OGZ75242.1"/>
    </source>
</evidence>
<dbReference type="GO" id="GO:0008664">
    <property type="term" value="F:RNA 2',3'-cyclic 3'-phosphodiesterase activity"/>
    <property type="evidence" value="ECO:0007669"/>
    <property type="project" value="UniProtKB-EC"/>
</dbReference>
<dbReference type="Pfam" id="PF02834">
    <property type="entry name" value="LigT_PEase"/>
    <property type="match status" value="2"/>
</dbReference>
<dbReference type="EMBL" id="MHPE01000054">
    <property type="protein sequence ID" value="OGZ75242.1"/>
    <property type="molecule type" value="Genomic_DNA"/>
</dbReference>
<dbReference type="GO" id="GO:0016874">
    <property type="term" value="F:ligase activity"/>
    <property type="evidence" value="ECO:0007669"/>
    <property type="project" value="UniProtKB-KW"/>
</dbReference>
<feature type="active site" description="Proton donor" evidence="2">
    <location>
        <position position="42"/>
    </location>
</feature>
<dbReference type="HAMAP" id="MF_01940">
    <property type="entry name" value="RNA_CPDase"/>
    <property type="match status" value="1"/>
</dbReference>
<feature type="domain" description="Phosphoesterase HXTX" evidence="3">
    <location>
        <begin position="12"/>
        <end position="91"/>
    </location>
</feature>
<name>A0A1G2IKS6_9BACT</name>